<keyword evidence="1" id="KW-0732">Signal</keyword>
<proteinExistence type="predicted"/>
<reference evidence="2 3" key="1">
    <citation type="submission" date="2015-07" db="EMBL/GenBank/DDBJ databases">
        <title>Isolation and Genomic Characterization of a Novel Halophilic Metal-Reducing Deltaproteobacterium from the Deep Subsurface.</title>
        <authorList>
            <person name="Badalamenti J.P."/>
            <person name="Summers Z.M."/>
            <person name="Gralnick J.A."/>
            <person name="Bond D.R."/>
        </authorList>
    </citation>
    <scope>NUCLEOTIDE SEQUENCE [LARGE SCALE GENOMIC DNA]</scope>
    <source>
        <strain evidence="2 3">WTL</strain>
    </source>
</reference>
<keyword evidence="3" id="KW-1185">Reference proteome</keyword>
<dbReference type="Gene3D" id="3.40.190.10">
    <property type="entry name" value="Periplasmic binding protein-like II"/>
    <property type="match status" value="2"/>
</dbReference>
<evidence type="ECO:0000313" key="2">
    <source>
        <dbReference type="EMBL" id="ALC15213.1"/>
    </source>
</evidence>
<dbReference type="KEGG" id="des:DSOUD_0418"/>
<sequence>MKKTIITLLATLFLFAAVQPLLAADAITCWFPPDWKTKAPQAQEITKALSEKSGVSIRPRIAKSYPEILAAFDSKDQSLVYVGSFVQAIIAARGIGTPLAQNVNGKEFYSGILILPQDADPGEILENSPEKIAFALGASSGESSAMAATGGRAALGVANHGAAVGAVKAGRASAAVVKNWWWEANKNDYPGLVSYEIPGISLAKNPDNVLTASKAVPEGIRKKIREAAIMSSSAFGSGANMRLFEEGQLIFSIELMKKGKIDPKTYSW</sequence>
<dbReference type="EMBL" id="CP010802">
    <property type="protein sequence ID" value="ALC15213.1"/>
    <property type="molecule type" value="Genomic_DNA"/>
</dbReference>
<dbReference type="OrthoDB" id="5405434at2"/>
<accession>A0A0M3QF03</accession>
<dbReference type="AlphaFoldDB" id="A0A0M3QF03"/>
<evidence type="ECO:0000256" key="1">
    <source>
        <dbReference type="SAM" id="SignalP"/>
    </source>
</evidence>
<feature type="chain" id="PRO_5005787628" evidence="1">
    <location>
        <begin position="24"/>
        <end position="268"/>
    </location>
</feature>
<dbReference type="PATRIC" id="fig|1603606.3.peg.454"/>
<evidence type="ECO:0000313" key="3">
    <source>
        <dbReference type="Proteomes" id="UP000057158"/>
    </source>
</evidence>
<name>A0A0M3QF03_9BACT</name>
<dbReference type="RefSeq" id="WP_053549439.1">
    <property type="nucleotide sequence ID" value="NZ_CP010802.1"/>
</dbReference>
<organism evidence="2 3">
    <name type="scientific">Desulfuromonas soudanensis</name>
    <dbReference type="NCBI Taxonomy" id="1603606"/>
    <lineage>
        <taxon>Bacteria</taxon>
        <taxon>Pseudomonadati</taxon>
        <taxon>Thermodesulfobacteriota</taxon>
        <taxon>Desulfuromonadia</taxon>
        <taxon>Desulfuromonadales</taxon>
        <taxon>Desulfuromonadaceae</taxon>
        <taxon>Desulfuromonas</taxon>
    </lineage>
</organism>
<dbReference type="STRING" id="1603606.DSOUD_0418"/>
<dbReference type="Pfam" id="PF12974">
    <property type="entry name" value="Phosphonate-bd"/>
    <property type="match status" value="1"/>
</dbReference>
<protein>
    <submittedName>
        <fullName evidence="2">ABC transporter, phosphonate, periplasmic substrate-binding protein</fullName>
    </submittedName>
</protein>
<feature type="signal peptide" evidence="1">
    <location>
        <begin position="1"/>
        <end position="23"/>
    </location>
</feature>
<gene>
    <name evidence="2" type="ORF">DSOUD_0418</name>
</gene>
<dbReference type="Proteomes" id="UP000057158">
    <property type="component" value="Chromosome"/>
</dbReference>